<dbReference type="Pfam" id="PF00106">
    <property type="entry name" value="adh_short"/>
    <property type="match status" value="1"/>
</dbReference>
<sequence>MTFQYKRVLLVGATSGIGAAMADKLVQEGAKVIAVGRRQERLDAFVRKHGAERASSIQFDITDKAGLDAFVNKVVKDYPDLDSVFLNSGIQGPVRLSKPAEVDLDAFHGQIDTNFTSLVNLSIKFLPHLQAKGYPTSLIVTGTHISLVPAITLSAYSASKAALRAFFDCLRRENQGSNVRFIEISPPMVQSEMHDYIGPDGGAMGMPVDEFTEKTYAELVQDKEDISIGLPGTTSQETWNQLVQARETAFTGLSDLLLLNFAK</sequence>
<evidence type="ECO:0000313" key="3">
    <source>
        <dbReference type="EMBL" id="KAK5987331.1"/>
    </source>
</evidence>
<protein>
    <submittedName>
        <fullName evidence="3">Serine 3-dehydrogenase</fullName>
    </submittedName>
</protein>
<dbReference type="PANTHER" id="PTHR43669">
    <property type="entry name" value="5-KETO-D-GLUCONATE 5-REDUCTASE"/>
    <property type="match status" value="1"/>
</dbReference>
<name>A0ABR0S687_9HYPO</name>
<comment type="caution">
    <text evidence="3">The sequence shown here is derived from an EMBL/GenBank/DDBJ whole genome shotgun (WGS) entry which is preliminary data.</text>
</comment>
<accession>A0ABR0S687</accession>
<keyword evidence="2" id="KW-0560">Oxidoreductase</keyword>
<dbReference type="PANTHER" id="PTHR43669:SF15">
    <property type="entry name" value="OXIDOREDUCTASE, SHORT-CHAIN DEHYDROGENASE_REDUCTASE FAMILY (AFU_ORTHOLOGUE AFUA_1G01330)"/>
    <property type="match status" value="1"/>
</dbReference>
<evidence type="ECO:0000256" key="2">
    <source>
        <dbReference type="ARBA" id="ARBA00023002"/>
    </source>
</evidence>
<dbReference type="Gene3D" id="3.40.50.720">
    <property type="entry name" value="NAD(P)-binding Rossmann-like Domain"/>
    <property type="match status" value="1"/>
</dbReference>
<reference evidence="3 4" key="1">
    <citation type="submission" date="2024-01" db="EMBL/GenBank/DDBJ databases">
        <title>Complete genome of Cladobotryum mycophilum ATHUM6906.</title>
        <authorList>
            <person name="Christinaki A.C."/>
            <person name="Myridakis A.I."/>
            <person name="Kouvelis V.N."/>
        </authorList>
    </citation>
    <scope>NUCLEOTIDE SEQUENCE [LARGE SCALE GENOMIC DNA]</scope>
    <source>
        <strain evidence="3 4">ATHUM6906</strain>
    </source>
</reference>
<dbReference type="InterPro" id="IPR036291">
    <property type="entry name" value="NAD(P)-bd_dom_sf"/>
</dbReference>
<gene>
    <name evidence="3" type="ORF">PT974_11457</name>
</gene>
<evidence type="ECO:0000313" key="4">
    <source>
        <dbReference type="Proteomes" id="UP001338125"/>
    </source>
</evidence>
<dbReference type="PRINTS" id="PR00081">
    <property type="entry name" value="GDHRDH"/>
</dbReference>
<dbReference type="SUPFAM" id="SSF51735">
    <property type="entry name" value="NAD(P)-binding Rossmann-fold domains"/>
    <property type="match status" value="1"/>
</dbReference>
<dbReference type="InterPro" id="IPR002347">
    <property type="entry name" value="SDR_fam"/>
</dbReference>
<keyword evidence="4" id="KW-1185">Reference proteome</keyword>
<dbReference type="Proteomes" id="UP001338125">
    <property type="component" value="Unassembled WGS sequence"/>
</dbReference>
<dbReference type="EMBL" id="JAVFKD010000016">
    <property type="protein sequence ID" value="KAK5987331.1"/>
    <property type="molecule type" value="Genomic_DNA"/>
</dbReference>
<proteinExistence type="inferred from homology"/>
<comment type="similarity">
    <text evidence="1">Belongs to the short-chain dehydrogenases/reductases (SDR) family.</text>
</comment>
<evidence type="ECO:0000256" key="1">
    <source>
        <dbReference type="ARBA" id="ARBA00006484"/>
    </source>
</evidence>
<organism evidence="3 4">
    <name type="scientific">Cladobotryum mycophilum</name>
    <dbReference type="NCBI Taxonomy" id="491253"/>
    <lineage>
        <taxon>Eukaryota</taxon>
        <taxon>Fungi</taxon>
        <taxon>Dikarya</taxon>
        <taxon>Ascomycota</taxon>
        <taxon>Pezizomycotina</taxon>
        <taxon>Sordariomycetes</taxon>
        <taxon>Hypocreomycetidae</taxon>
        <taxon>Hypocreales</taxon>
        <taxon>Hypocreaceae</taxon>
        <taxon>Cladobotryum</taxon>
    </lineage>
</organism>